<keyword evidence="1" id="KW-1133">Transmembrane helix</keyword>
<reference evidence="2 3" key="1">
    <citation type="journal article" date="2018" name="Int. J. Syst. Evol. Microbiol.">
        <title>Zhouia spongiae sp. nov., isolated from a marine sponge.</title>
        <authorList>
            <person name="Zhuang L."/>
            <person name="Lin B."/>
            <person name="Qin F."/>
            <person name="Luo L."/>
        </authorList>
    </citation>
    <scope>NUCLEOTIDE SEQUENCE [LARGE SCALE GENOMIC DNA]</scope>
    <source>
        <strain evidence="2 3">HN-Y44</strain>
    </source>
</reference>
<accession>A0ABY3YNJ9</accession>
<gene>
    <name evidence="2" type="ORF">MQE36_03485</name>
</gene>
<proteinExistence type="predicted"/>
<evidence type="ECO:0000256" key="1">
    <source>
        <dbReference type="SAM" id="Phobius"/>
    </source>
</evidence>
<name>A0ABY3YNJ9_9FLAO</name>
<keyword evidence="1" id="KW-0812">Transmembrane</keyword>
<keyword evidence="3" id="KW-1185">Reference proteome</keyword>
<protein>
    <recommendedName>
        <fullName evidence="4">YcxB family protein</fullName>
    </recommendedName>
</protein>
<dbReference type="EMBL" id="CP094326">
    <property type="protein sequence ID" value="UNY99410.1"/>
    <property type="molecule type" value="Genomic_DNA"/>
</dbReference>
<evidence type="ECO:0000313" key="2">
    <source>
        <dbReference type="EMBL" id="UNY99410.1"/>
    </source>
</evidence>
<dbReference type="Proteomes" id="UP000829476">
    <property type="component" value="Chromosome"/>
</dbReference>
<organism evidence="2 3">
    <name type="scientific">Zhouia spongiae</name>
    <dbReference type="NCBI Taxonomy" id="2202721"/>
    <lineage>
        <taxon>Bacteria</taxon>
        <taxon>Pseudomonadati</taxon>
        <taxon>Bacteroidota</taxon>
        <taxon>Flavobacteriia</taxon>
        <taxon>Flavobacteriales</taxon>
        <taxon>Flavobacteriaceae</taxon>
        <taxon>Zhouia</taxon>
    </lineage>
</organism>
<dbReference type="RefSeq" id="WP_242937783.1">
    <property type="nucleotide sequence ID" value="NZ_CP094326.1"/>
</dbReference>
<evidence type="ECO:0008006" key="4">
    <source>
        <dbReference type="Google" id="ProtNLM"/>
    </source>
</evidence>
<evidence type="ECO:0000313" key="3">
    <source>
        <dbReference type="Proteomes" id="UP000829476"/>
    </source>
</evidence>
<feature type="transmembrane region" description="Helical" evidence="1">
    <location>
        <begin position="48"/>
        <end position="71"/>
    </location>
</feature>
<sequence length="139" mass="16443">MNIDYLKERNSLVIHYEITQQYRIVFIIFVLNIINACINLYILKDSRWGVFEMLWVTIGMASVVMLIYYSLSFYQKSKVNYVELNDIEALVERTFFGKKKYSLLLVDGSKRHFSRLATPHEMTRTKELFKTIGVRTIKG</sequence>
<feature type="transmembrane region" description="Helical" evidence="1">
    <location>
        <begin position="21"/>
        <end position="42"/>
    </location>
</feature>
<keyword evidence="1" id="KW-0472">Membrane</keyword>